<evidence type="ECO:0000313" key="20">
    <source>
        <dbReference type="EMBL" id="ATQ38682.1"/>
    </source>
</evidence>
<dbReference type="GO" id="GO:0042025">
    <property type="term" value="C:host cell nucleus"/>
    <property type="evidence" value="ECO:0007669"/>
    <property type="project" value="UniProtKB-SubCell"/>
</dbReference>
<dbReference type="GO" id="GO:0039502">
    <property type="term" value="P:symbiont-mediated suppression of host type I interferon-mediated signaling pathway"/>
    <property type="evidence" value="ECO:0007669"/>
    <property type="project" value="UniProtKB-UniRule"/>
</dbReference>
<evidence type="ECO:0000256" key="1">
    <source>
        <dbReference type="ARBA" id="ARBA00022504"/>
    </source>
</evidence>
<dbReference type="EMBL" id="MF588772">
    <property type="protein sequence ID" value="ATQ38682.1"/>
    <property type="molecule type" value="Genomic_DNA"/>
</dbReference>
<evidence type="ECO:0000256" key="10">
    <source>
        <dbReference type="ARBA" id="ARBA00023015"/>
    </source>
</evidence>
<keyword evidence="11 18" id="KW-0238">DNA-binding</keyword>
<dbReference type="InterPro" id="IPR000148">
    <property type="entry name" value="Papilloma_E7"/>
</dbReference>
<evidence type="ECO:0000256" key="14">
    <source>
        <dbReference type="ARBA" id="ARBA00023200"/>
    </source>
</evidence>
<evidence type="ECO:0000256" key="3">
    <source>
        <dbReference type="ARBA" id="ARBA00022562"/>
    </source>
</evidence>
<evidence type="ECO:0000256" key="13">
    <source>
        <dbReference type="ARBA" id="ARBA00023163"/>
    </source>
</evidence>
<keyword evidence="9 18" id="KW-0862">Zinc</keyword>
<evidence type="ECO:0000256" key="9">
    <source>
        <dbReference type="ARBA" id="ARBA00022833"/>
    </source>
</evidence>
<evidence type="ECO:0000256" key="7">
    <source>
        <dbReference type="ARBA" id="ARBA00022771"/>
    </source>
</evidence>
<evidence type="ECO:0000256" key="15">
    <source>
        <dbReference type="ARBA" id="ARBA00023258"/>
    </source>
</evidence>
<keyword evidence="6 18" id="KW-0479">Metal-binding</keyword>
<dbReference type="GO" id="GO:0030430">
    <property type="term" value="C:host cell cytoplasm"/>
    <property type="evidence" value="ECO:0007669"/>
    <property type="project" value="UniProtKB-SubCell"/>
</dbReference>
<comment type="subcellular location">
    <subcellularLocation>
        <location evidence="18">Host cytoplasm</location>
    </subcellularLocation>
    <subcellularLocation>
        <location evidence="18">Host nucleus</location>
    </subcellularLocation>
    <text evidence="18">Predominantly found in the host nucleus.</text>
</comment>
<dbReference type="GO" id="GO:0039645">
    <property type="term" value="P:symbiont-mediated perturbation of host cell cycle G1/S transition checkpoint"/>
    <property type="evidence" value="ECO:0007669"/>
    <property type="project" value="UniProtKB-UniRule"/>
</dbReference>
<dbReference type="GO" id="GO:0006351">
    <property type="term" value="P:DNA-templated transcription"/>
    <property type="evidence" value="ECO:0007669"/>
    <property type="project" value="UniProtKB-UniRule"/>
</dbReference>
<keyword evidence="14 18" id="KW-1035">Host cytoplasm</keyword>
<dbReference type="SUPFAM" id="SSF161234">
    <property type="entry name" value="E7 C-terminal domain-like"/>
    <property type="match status" value="1"/>
</dbReference>
<keyword evidence="10 18" id="KW-0805">Transcription regulation</keyword>
<keyword evidence="2 18" id="KW-0244">Early protein</keyword>
<evidence type="ECO:0000256" key="16">
    <source>
        <dbReference type="ARBA" id="ARBA00023280"/>
    </source>
</evidence>
<feature type="zinc finger region" evidence="18">
    <location>
        <begin position="50"/>
        <end position="86"/>
    </location>
</feature>
<keyword evidence="8 18" id="KW-1114">Inhibition of host interferon signaling pathway by virus</keyword>
<dbReference type="GO" id="GO:0008270">
    <property type="term" value="F:zinc ion binding"/>
    <property type="evidence" value="ECO:0007669"/>
    <property type="project" value="UniProtKB-KW"/>
</dbReference>
<evidence type="ECO:0000256" key="11">
    <source>
        <dbReference type="ARBA" id="ARBA00023125"/>
    </source>
</evidence>
<keyword evidence="15" id="KW-0922">Interferon antiviral system evasion</keyword>
<dbReference type="GO" id="GO:0003677">
    <property type="term" value="F:DNA binding"/>
    <property type="evidence" value="ECO:0007669"/>
    <property type="project" value="UniProtKB-UniRule"/>
</dbReference>
<sequence length="98" mass="10700">MRGNAPTLPDIVLDTLVLPANLLSNESLNESLSPDEEPEEEQVFSVESVCHFCQTSLRLCVVASDEAIRQLQVLLVGNLRLLCPGCARNLCGRHGRAN</sequence>
<name>A0A2D2AMJ7_9PAPI</name>
<keyword evidence="5 18" id="KW-1090">Inhibition of host innate immune response by virus</keyword>
<comment type="domain">
    <text evidence="18">The E7 terminal domain is an intrinsically disordered domain, whose flexibility and conformational transitions confer target adaptability to the oncoprotein. It allows adaptation to a variety of protein targets and exposes the PEST degradation sequence that regulates its turnover in the cell.</text>
</comment>
<accession>A0A2D2AMJ7</accession>
<comment type="similarity">
    <text evidence="18 19">Belongs to the papillomaviridae E7 protein family.</text>
</comment>
<dbReference type="GO" id="GO:0003700">
    <property type="term" value="F:DNA-binding transcription factor activity"/>
    <property type="evidence" value="ECO:0007669"/>
    <property type="project" value="UniProtKB-UniRule"/>
</dbReference>
<proteinExistence type="inferred from homology"/>
<organism evidence="20">
    <name type="scientific">Gammapapillomavirus 12</name>
    <dbReference type="NCBI Taxonomy" id="1513257"/>
    <lineage>
        <taxon>Viruses</taxon>
        <taxon>Monodnaviria</taxon>
        <taxon>Shotokuvirae</taxon>
        <taxon>Cossaviricota</taxon>
        <taxon>Papovaviricetes</taxon>
        <taxon>Zurhausenvirales</taxon>
        <taxon>Papillomaviridae</taxon>
        <taxon>Firstpapillomavirinae</taxon>
        <taxon>Gammapapillomavirus</taxon>
    </lineage>
</organism>
<keyword evidence="13 18" id="KW-0804">Transcription</keyword>
<evidence type="ECO:0000256" key="12">
    <source>
        <dbReference type="ARBA" id="ARBA00023159"/>
    </source>
</evidence>
<evidence type="ECO:0000256" key="8">
    <source>
        <dbReference type="ARBA" id="ARBA00022830"/>
    </source>
</evidence>
<evidence type="ECO:0000256" key="2">
    <source>
        <dbReference type="ARBA" id="ARBA00022518"/>
    </source>
</evidence>
<evidence type="ECO:0000256" key="6">
    <source>
        <dbReference type="ARBA" id="ARBA00022723"/>
    </source>
</evidence>
<evidence type="ECO:0000256" key="19">
    <source>
        <dbReference type="PIRNR" id="PIRNR003407"/>
    </source>
</evidence>
<keyword evidence="3 18" id="KW-1048">Host nucleus</keyword>
<evidence type="ECO:0000256" key="4">
    <source>
        <dbReference type="ARBA" id="ARBA00022581"/>
    </source>
</evidence>
<keyword evidence="17 18" id="KW-1078">G1/S host cell cycle checkpoint dysregulation by virus</keyword>
<dbReference type="PIRSF" id="PIRSF003407">
    <property type="entry name" value="Papvi_E7"/>
    <property type="match status" value="1"/>
</dbReference>
<gene>
    <name evidence="18 20" type="primary">E7</name>
</gene>
<evidence type="ECO:0000256" key="17">
    <source>
        <dbReference type="ARBA" id="ARBA00023309"/>
    </source>
</evidence>
<comment type="PTM">
    <text evidence="18">Highly phosphorylated.</text>
</comment>
<feature type="short sequence motif" description="Nuclear export signal" evidence="18">
    <location>
        <begin position="68"/>
        <end position="76"/>
    </location>
</feature>
<dbReference type="GO" id="GO:0052170">
    <property type="term" value="P:symbiont-mediated suppression of host innate immune response"/>
    <property type="evidence" value="ECO:0007669"/>
    <property type="project" value="UniProtKB-KW"/>
</dbReference>
<keyword evidence="12 18" id="KW-0010">Activator</keyword>
<keyword evidence="7 18" id="KW-0863">Zinc-finger</keyword>
<evidence type="ECO:0000256" key="5">
    <source>
        <dbReference type="ARBA" id="ARBA00022632"/>
    </source>
</evidence>
<keyword evidence="4 18" id="KW-0945">Host-virus interaction</keyword>
<dbReference type="Pfam" id="PF00527">
    <property type="entry name" value="E7"/>
    <property type="match status" value="1"/>
</dbReference>
<protein>
    <recommendedName>
        <fullName evidence="18 19">Protein E7</fullName>
    </recommendedName>
</protein>
<dbReference type="Gene3D" id="3.30.160.330">
    <property type="match status" value="1"/>
</dbReference>
<keyword evidence="16 18" id="KW-0899">Viral immunoevasion</keyword>
<dbReference type="GO" id="GO:0019904">
    <property type="term" value="F:protein domain specific binding"/>
    <property type="evidence" value="ECO:0007669"/>
    <property type="project" value="UniProtKB-UniRule"/>
</dbReference>
<keyword evidence="1 18" id="KW-1121">Modulation of host cell cycle by virus</keyword>
<comment type="subunit">
    <text evidence="18">Homodimer. Homooligomer. Interacts with host RB1; this interaction induces dissociation of RB1-E2F1 complex thereby disrupting RB1 activity. Interacts with host EP300; this interaction represses EP300 transcriptional activity. Interacts with protein E2; this interaction inhibits E7 oncogenic activity. Interacts with host TMEM173/STING; this interaction impairs the ability of TMEM173/STING to sense cytosolic DNA and promote the production of type I interferon (IFN-alpha and IFN-beta).</text>
</comment>
<reference evidence="20" key="1">
    <citation type="journal article" date="2018" name="MSphere">
        <title>Metagenomic Discovery of 83 New Human Papillomavirus Types in Patients with Immunodeficiency.</title>
        <authorList>
            <person name="Pastrana D.V."/>
            <person name="Peretti A."/>
            <person name="Welch N.L."/>
            <person name="Borgogna C."/>
            <person name="Olivero C."/>
            <person name="Badolato R."/>
            <person name="Notarangelo L.D."/>
            <person name="Gariglio M."/>
            <person name="FitzGerald P.C."/>
            <person name="McIntosh C.E."/>
            <person name="Reeves J."/>
            <person name="Starrett G.J."/>
            <person name="Bliskovsky V."/>
            <person name="Velez D."/>
            <person name="Brownell I."/>
            <person name="Yarchoan R."/>
            <person name="Wyvill K.M."/>
            <person name="Uldrick T.S."/>
            <person name="Maldarelli F."/>
            <person name="Lisco A."/>
            <person name="Sereti I."/>
            <person name="Gonzalez C.M."/>
            <person name="Androphy E.J."/>
            <person name="McBride A.A."/>
            <person name="Van Doorslaer K."/>
            <person name="Garcia F."/>
            <person name="Dvoretzky I."/>
            <person name="Liu J.S."/>
            <person name="Han J."/>
            <person name="Murphy P.M."/>
            <person name="McDermott D.H."/>
            <person name="Buck C.B."/>
        </authorList>
    </citation>
    <scope>NUCLEOTIDE SEQUENCE</scope>
    <source>
        <strain evidence="20">IGamma12_w34c42b</strain>
    </source>
</reference>
<comment type="function">
    <text evidence="18">Plays a role in viral genome replication by driving entry of quiescent cells into the cell cycle. Stimulation of progression from G1 to S phase allows the virus to efficiently use the cellular DNA replicating machinery to achieve viral genome replication. E7 protein has both transforming and trans-activating activities. Induces the disassembly of the E2F1 transcription factor from RB1, with subsequent transcriptional activation of E2F1-regulated S-phase genes. Interferes with host histone deacetylation mediated by HDAC1 and HDAC2, leading to transcription activation. Plays also a role in the inhibition of both antiviral and antiproliferative functions of host interferon alpha. Interaction with host TMEM173/STING impairs the ability of TMEM173/STING to sense cytosolic DNA and promote the production of type I interferon (IFN-alpha and IFN-beta).</text>
</comment>
<evidence type="ECO:0000256" key="18">
    <source>
        <dbReference type="HAMAP-Rule" id="MF_04004"/>
    </source>
</evidence>
<comment type="function">
    <text evidence="19">E7 protein has both transforming and trans-activating activities.</text>
</comment>
<dbReference type="HAMAP" id="MF_04004">
    <property type="entry name" value="PPV_E7"/>
    <property type="match status" value="1"/>
</dbReference>
<comment type="caution">
    <text evidence="18">Lacks conserved residue(s) required for the propagation of feature annotation.</text>
</comment>